<proteinExistence type="predicted"/>
<dbReference type="Proteomes" id="UP000077755">
    <property type="component" value="Chromosome 7"/>
</dbReference>
<gene>
    <name evidence="1" type="ORF">DCAR_0728146</name>
</gene>
<organism evidence="1 2">
    <name type="scientific">Daucus carota subsp. sativus</name>
    <name type="common">Carrot</name>
    <dbReference type="NCBI Taxonomy" id="79200"/>
    <lineage>
        <taxon>Eukaryota</taxon>
        <taxon>Viridiplantae</taxon>
        <taxon>Streptophyta</taxon>
        <taxon>Embryophyta</taxon>
        <taxon>Tracheophyta</taxon>
        <taxon>Spermatophyta</taxon>
        <taxon>Magnoliopsida</taxon>
        <taxon>eudicotyledons</taxon>
        <taxon>Gunneridae</taxon>
        <taxon>Pentapetalae</taxon>
        <taxon>asterids</taxon>
        <taxon>campanulids</taxon>
        <taxon>Apiales</taxon>
        <taxon>Apiaceae</taxon>
        <taxon>Apioideae</taxon>
        <taxon>Scandiceae</taxon>
        <taxon>Daucinae</taxon>
        <taxon>Daucus</taxon>
        <taxon>Daucus sect. Daucus</taxon>
    </lineage>
</organism>
<dbReference type="EMBL" id="CP093349">
    <property type="protein sequence ID" value="WOH08700.1"/>
    <property type="molecule type" value="Genomic_DNA"/>
</dbReference>
<reference evidence="1" key="2">
    <citation type="submission" date="2022-03" db="EMBL/GenBank/DDBJ databases">
        <title>Draft title - Genomic analysis of global carrot germplasm unveils the trajectory of domestication and the origin of high carotenoid orange carrot.</title>
        <authorList>
            <person name="Iorizzo M."/>
            <person name="Ellison S."/>
            <person name="Senalik D."/>
            <person name="Macko-Podgorni A."/>
            <person name="Grzebelus D."/>
            <person name="Bostan H."/>
            <person name="Rolling W."/>
            <person name="Curaba J."/>
            <person name="Simon P."/>
        </authorList>
    </citation>
    <scope>NUCLEOTIDE SEQUENCE</scope>
    <source>
        <tissue evidence="1">Leaf</tissue>
    </source>
</reference>
<dbReference type="AlphaFoldDB" id="A0AAF0XII3"/>
<sequence length="78" mass="8917">MPVNRIQDELEKWNGWIANCELVKRVALGIAWVPGYIWKNLGFATARSEMRQTGEDTNISIPSSNFEVPDPNVGWERN</sequence>
<reference evidence="1" key="1">
    <citation type="journal article" date="2016" name="Nat. Genet.">
        <title>A high-quality carrot genome assembly provides new insights into carotenoid accumulation and asterid genome evolution.</title>
        <authorList>
            <person name="Iorizzo M."/>
            <person name="Ellison S."/>
            <person name="Senalik D."/>
            <person name="Zeng P."/>
            <person name="Satapoomin P."/>
            <person name="Huang J."/>
            <person name="Bowman M."/>
            <person name="Iovene M."/>
            <person name="Sanseverino W."/>
            <person name="Cavagnaro P."/>
            <person name="Yildiz M."/>
            <person name="Macko-Podgorni A."/>
            <person name="Moranska E."/>
            <person name="Grzebelus E."/>
            <person name="Grzebelus D."/>
            <person name="Ashrafi H."/>
            <person name="Zheng Z."/>
            <person name="Cheng S."/>
            <person name="Spooner D."/>
            <person name="Van Deynze A."/>
            <person name="Simon P."/>
        </authorList>
    </citation>
    <scope>NUCLEOTIDE SEQUENCE</scope>
    <source>
        <tissue evidence="1">Leaf</tissue>
    </source>
</reference>
<evidence type="ECO:0000313" key="1">
    <source>
        <dbReference type="EMBL" id="WOH08700.1"/>
    </source>
</evidence>
<evidence type="ECO:0000313" key="2">
    <source>
        <dbReference type="Proteomes" id="UP000077755"/>
    </source>
</evidence>
<name>A0AAF0XII3_DAUCS</name>
<protein>
    <submittedName>
        <fullName evidence="1">Uncharacterized protein</fullName>
    </submittedName>
</protein>
<keyword evidence="2" id="KW-1185">Reference proteome</keyword>
<accession>A0AAF0XII3</accession>